<dbReference type="PANTHER" id="PTHR47199">
    <property type="entry name" value="PHOTOSYSTEM II STABILITY/ASSEMBLY FACTOR HCF136, CHLOROPLASTIC"/>
    <property type="match status" value="1"/>
</dbReference>
<dbReference type="CDD" id="cd15482">
    <property type="entry name" value="Sialidase_non-viral"/>
    <property type="match status" value="1"/>
</dbReference>
<protein>
    <recommendedName>
        <fullName evidence="3">Photosynthesis system II assembly factor Ycf48/Hcf136-like domain-containing protein</fullName>
    </recommendedName>
</protein>
<evidence type="ECO:0008006" key="3">
    <source>
        <dbReference type="Google" id="ProtNLM"/>
    </source>
</evidence>
<dbReference type="Proteomes" id="UP000615455">
    <property type="component" value="Unassembled WGS sequence"/>
</dbReference>
<gene>
    <name evidence="1" type="ORF">GCM10008018_67400</name>
</gene>
<sequence length="347" mass="38290">MLALMNNKIFVLFIILLLCAGCLYEKTSTTAPNLRTPLQANFGAMLTIGEPIRVDAQSDPPQLIPSRALTFIDELRGYGLADNGKELQLIQTSDGGVTWQAKNKITNQAAPSAISFLDTETGWLFAKDRGTNKSELRLTSDGGQSWEVIAQNLPGLEGTQGTPYFQFFDRQKGLLAAQSYTDLQLLRTQDGGLTWSVSNRIPLPAKAAGAFTFQSQTTGWFIGPGSGKREKDSLTLYQMKDGGTWLETSRLPNSAGNPVAIAFADAQHGYILLKTRTQSTEQEIRWQWLRTVDGGKTWSQHAFPSTFQPLEASVQMNFATATSGWLRDTKDIWRTTDEGLNWSLVTP</sequence>
<evidence type="ECO:0000313" key="2">
    <source>
        <dbReference type="Proteomes" id="UP000615455"/>
    </source>
</evidence>
<name>A0ABQ1FGY3_9BACL</name>
<reference evidence="2" key="1">
    <citation type="journal article" date="2019" name="Int. J. Syst. Evol. Microbiol.">
        <title>The Global Catalogue of Microorganisms (GCM) 10K type strain sequencing project: providing services to taxonomists for standard genome sequencing and annotation.</title>
        <authorList>
            <consortium name="The Broad Institute Genomics Platform"/>
            <consortium name="The Broad Institute Genome Sequencing Center for Infectious Disease"/>
            <person name="Wu L."/>
            <person name="Ma J."/>
        </authorList>
    </citation>
    <scope>NUCLEOTIDE SEQUENCE [LARGE SCALE GENOMIC DNA]</scope>
    <source>
        <strain evidence="2">CGMCC 1.15043</strain>
    </source>
</reference>
<dbReference type="Gene3D" id="2.130.10.10">
    <property type="entry name" value="YVTN repeat-like/Quinoprotein amine dehydrogenase"/>
    <property type="match status" value="2"/>
</dbReference>
<keyword evidence="2" id="KW-1185">Reference proteome</keyword>
<dbReference type="SUPFAM" id="SSF50939">
    <property type="entry name" value="Sialidases"/>
    <property type="match status" value="1"/>
</dbReference>
<evidence type="ECO:0000313" key="1">
    <source>
        <dbReference type="EMBL" id="GGA12951.1"/>
    </source>
</evidence>
<dbReference type="EMBL" id="BMHE01000068">
    <property type="protein sequence ID" value="GGA12951.1"/>
    <property type="molecule type" value="Genomic_DNA"/>
</dbReference>
<accession>A0ABQ1FGY3</accession>
<dbReference type="RefSeq" id="WP_189020160.1">
    <property type="nucleotide sequence ID" value="NZ_BMHE01000068.1"/>
</dbReference>
<comment type="caution">
    <text evidence="1">The sequence shown here is derived from an EMBL/GenBank/DDBJ whole genome shotgun (WGS) entry which is preliminary data.</text>
</comment>
<dbReference type="InterPro" id="IPR036278">
    <property type="entry name" value="Sialidase_sf"/>
</dbReference>
<proteinExistence type="predicted"/>
<organism evidence="1 2">
    <name type="scientific">Paenibacillus marchantiophytorum</name>
    <dbReference type="NCBI Taxonomy" id="1619310"/>
    <lineage>
        <taxon>Bacteria</taxon>
        <taxon>Bacillati</taxon>
        <taxon>Bacillota</taxon>
        <taxon>Bacilli</taxon>
        <taxon>Bacillales</taxon>
        <taxon>Paenibacillaceae</taxon>
        <taxon>Paenibacillus</taxon>
    </lineage>
</organism>
<dbReference type="InterPro" id="IPR015943">
    <property type="entry name" value="WD40/YVTN_repeat-like_dom_sf"/>
</dbReference>
<dbReference type="PANTHER" id="PTHR47199:SF2">
    <property type="entry name" value="PHOTOSYSTEM II STABILITY_ASSEMBLY FACTOR HCF136, CHLOROPLASTIC"/>
    <property type="match status" value="1"/>
</dbReference>